<name>A0ABS5XC83_9GAMM</name>
<gene>
    <name evidence="1" type="ORF">J7302_03990</name>
</gene>
<comment type="caution">
    <text evidence="1">The sequence shown here is derived from an EMBL/GenBank/DDBJ whole genome shotgun (WGS) entry which is preliminary data.</text>
</comment>
<protein>
    <submittedName>
        <fullName evidence="1">Uncharacterized protein</fullName>
    </submittedName>
</protein>
<proteinExistence type="predicted"/>
<reference evidence="1 2" key="1">
    <citation type="submission" date="2021-04" db="EMBL/GenBank/DDBJ databases">
        <title>Pseudomonas boanensis sp. nov., a bacterium isolated from river water used for household purposes in Boane District, Mozambique.</title>
        <authorList>
            <person name="Nicklasson M."/>
            <person name="Martin-Rodriguez A.J."/>
            <person name="Thorell K."/>
            <person name="Neves L."/>
            <person name="Mussagy A."/>
            <person name="Rydberg H.A."/>
            <person name="Hernroth B."/>
            <person name="Svensson-Stadler L."/>
            <person name="Sjoling A."/>
        </authorList>
    </citation>
    <scope>NUCLEOTIDE SEQUENCE [LARGE SCALE GENOMIC DNA]</scope>
    <source>
        <strain evidence="1 2">DB1</strain>
    </source>
</reference>
<accession>A0ABS5XC83</accession>
<organism evidence="1 2">
    <name type="scientific">Metapseudomonas boanensis</name>
    <dbReference type="NCBI Taxonomy" id="2822138"/>
    <lineage>
        <taxon>Bacteria</taxon>
        <taxon>Pseudomonadati</taxon>
        <taxon>Pseudomonadota</taxon>
        <taxon>Gammaproteobacteria</taxon>
        <taxon>Pseudomonadales</taxon>
        <taxon>Pseudomonadaceae</taxon>
        <taxon>Metapseudomonas</taxon>
    </lineage>
</organism>
<keyword evidence="2" id="KW-1185">Reference proteome</keyword>
<evidence type="ECO:0000313" key="1">
    <source>
        <dbReference type="EMBL" id="MBT8765296.1"/>
    </source>
</evidence>
<dbReference type="EMBL" id="JAGTIS010000001">
    <property type="protein sequence ID" value="MBT8765296.1"/>
    <property type="molecule type" value="Genomic_DNA"/>
</dbReference>
<sequence>MDISIQQVTNQGFESWQVEVFGVTVSFKDRASALAFAVKLQERVDAPHQISEETLRRWEAEHASLQADG</sequence>
<evidence type="ECO:0000313" key="2">
    <source>
        <dbReference type="Proteomes" id="UP001519667"/>
    </source>
</evidence>
<dbReference type="RefSeq" id="WP_215370600.1">
    <property type="nucleotide sequence ID" value="NZ_CP113889.1"/>
</dbReference>
<dbReference type="Proteomes" id="UP001519667">
    <property type="component" value="Unassembled WGS sequence"/>
</dbReference>